<protein>
    <submittedName>
        <fullName evidence="2">S-Ena type endospore appendage</fullName>
    </submittedName>
</protein>
<evidence type="ECO:0000313" key="3">
    <source>
        <dbReference type="Proteomes" id="UP001589619"/>
    </source>
</evidence>
<comment type="caution">
    <text evidence="2">The sequence shown here is derived from an EMBL/GenBank/DDBJ whole genome shotgun (WGS) entry which is preliminary data.</text>
</comment>
<evidence type="ECO:0000313" key="2">
    <source>
        <dbReference type="EMBL" id="MFB9753429.1"/>
    </source>
</evidence>
<name>A0ABV5VYP7_9BACL</name>
<reference evidence="2 3" key="1">
    <citation type="submission" date="2024-09" db="EMBL/GenBank/DDBJ databases">
        <authorList>
            <person name="Sun Q."/>
            <person name="Mori K."/>
        </authorList>
    </citation>
    <scope>NUCLEOTIDE SEQUENCE [LARGE SCALE GENOMIC DNA]</scope>
    <source>
        <strain evidence="2 3">JCM 12520</strain>
    </source>
</reference>
<dbReference type="Pfam" id="PF13157">
    <property type="entry name" value="Enas"/>
    <property type="match status" value="1"/>
</dbReference>
<evidence type="ECO:0000259" key="1">
    <source>
        <dbReference type="Pfam" id="PF13157"/>
    </source>
</evidence>
<accession>A0ABV5VYP7</accession>
<dbReference type="InterPro" id="IPR025055">
    <property type="entry name" value="Ena_core"/>
</dbReference>
<keyword evidence="3" id="KW-1185">Reference proteome</keyword>
<organism evidence="2 3">
    <name type="scientific">Paenibacillus hodogayensis</name>
    <dbReference type="NCBI Taxonomy" id="279208"/>
    <lineage>
        <taxon>Bacteria</taxon>
        <taxon>Bacillati</taxon>
        <taxon>Bacillota</taxon>
        <taxon>Bacilli</taxon>
        <taxon>Bacillales</taxon>
        <taxon>Paenibacillaceae</taxon>
        <taxon>Paenibacillus</taxon>
    </lineage>
</organism>
<gene>
    <name evidence="2" type="ORF">ACFFNY_17830</name>
</gene>
<dbReference type="EMBL" id="JBHMAG010000012">
    <property type="protein sequence ID" value="MFB9753429.1"/>
    <property type="molecule type" value="Genomic_DNA"/>
</dbReference>
<dbReference type="Proteomes" id="UP001589619">
    <property type="component" value="Unassembled WGS sequence"/>
</dbReference>
<sequence>MPSGPQESCLFPTDPPNVDCVDCSWFVEGKNGEEGGLLYVSSEIVYGSGSVTSNPGSSGKAELRFLFNQSVVQSLSLHPGDTIAFTVVGFNSIRVAGTGDGHMNGELHFQPRYSAM</sequence>
<dbReference type="RefSeq" id="WP_344901433.1">
    <property type="nucleotide sequence ID" value="NZ_BAAAYO010000001.1"/>
</dbReference>
<proteinExistence type="predicted"/>
<feature type="domain" description="Endospore appendages core" evidence="1">
    <location>
        <begin position="21"/>
        <end position="114"/>
    </location>
</feature>